<keyword evidence="3" id="KW-0472">Membrane</keyword>
<dbReference type="AlphaFoldDB" id="D8U829"/>
<organism evidence="6">
    <name type="scientific">Volvox carteri f. nagariensis</name>
    <dbReference type="NCBI Taxonomy" id="3068"/>
    <lineage>
        <taxon>Eukaryota</taxon>
        <taxon>Viridiplantae</taxon>
        <taxon>Chlorophyta</taxon>
        <taxon>core chlorophytes</taxon>
        <taxon>Chlorophyceae</taxon>
        <taxon>CS clade</taxon>
        <taxon>Chlamydomonadales</taxon>
        <taxon>Volvocaceae</taxon>
        <taxon>Volvox</taxon>
    </lineage>
</organism>
<keyword evidence="3" id="KW-0812">Transmembrane</keyword>
<evidence type="ECO:0000256" key="1">
    <source>
        <dbReference type="ARBA" id="ARBA00022898"/>
    </source>
</evidence>
<dbReference type="Pfam" id="PF00266">
    <property type="entry name" value="Aminotran_5"/>
    <property type="match status" value="1"/>
</dbReference>
<dbReference type="eggNOG" id="KOG1549">
    <property type="taxonomic scope" value="Eukaryota"/>
</dbReference>
<feature type="domain" description="Aminotransferase class V" evidence="4">
    <location>
        <begin position="204"/>
        <end position="371"/>
    </location>
</feature>
<reference evidence="5 6" key="1">
    <citation type="journal article" date="2010" name="Science">
        <title>Genomic analysis of organismal complexity in the multicellular green alga Volvox carteri.</title>
        <authorList>
            <person name="Prochnik S.E."/>
            <person name="Umen J."/>
            <person name="Nedelcu A.M."/>
            <person name="Hallmann A."/>
            <person name="Miller S.M."/>
            <person name="Nishii I."/>
            <person name="Ferris P."/>
            <person name="Kuo A."/>
            <person name="Mitros T."/>
            <person name="Fritz-Laylin L.K."/>
            <person name="Hellsten U."/>
            <person name="Chapman J."/>
            <person name="Simakov O."/>
            <person name="Rensing S.A."/>
            <person name="Terry A."/>
            <person name="Pangilinan J."/>
            <person name="Kapitonov V."/>
            <person name="Jurka J."/>
            <person name="Salamov A."/>
            <person name="Shapiro H."/>
            <person name="Schmutz J."/>
            <person name="Grimwood J."/>
            <person name="Lindquist E."/>
            <person name="Lucas S."/>
            <person name="Grigoriev I.V."/>
            <person name="Schmitt R."/>
            <person name="Kirk D."/>
            <person name="Rokhsar D.S."/>
        </authorList>
    </citation>
    <scope>NUCLEOTIDE SEQUENCE [LARGE SCALE GENOMIC DNA]</scope>
    <source>
        <strain evidence="6">f. Nagariensis / Eve</strain>
    </source>
</reference>
<dbReference type="KEGG" id="vcn:VOLCADRAFT_95613"/>
<sequence>MGGLGDIARHFGLKAIYVLAVWGVTRVFRAGRRRLLRQLSNAAERDERRPPPTAAQTPQHKPAPRYKVYHNLTLDYKPSNPRWLQEAVSLDPADLATDLSWQCPILIRFQTLSAASISYMIHAPSKFLRMLTPPWCPCLTIITIIITIIIIIITTSIIIVTSIIVVVVVVLALEVQSWYRQQLEAQPVRFMEIVAMKGLVWAVADAARFVGACPADVVPLVNATSAVNAVLGSLELRRGDWVLMLNTTYPAVQLGLEELLRPELVVDAVQAALGAVGGRRRVRLAVLDHVVSFPPVVLPVAELVKLCKKVGARVLVDGAHAIGNVPSLQVPTLGADYYTTNLHKWGCSPKAAALLWVVPEHQDAMRPLVTSHGYRLGFRVAGMLAVQLPPLREYGCTAEDSARLQRWLRYEKNIEHPRCNQRNRRNEKKSGVVLGMVSYSRGVVRAGQHASAPSAQP</sequence>
<feature type="transmembrane region" description="Helical" evidence="3">
    <location>
        <begin position="12"/>
        <end position="28"/>
    </location>
</feature>
<evidence type="ECO:0000256" key="2">
    <source>
        <dbReference type="SAM" id="MobiDB-lite"/>
    </source>
</evidence>
<dbReference type="STRING" id="3068.D8U829"/>
<feature type="region of interest" description="Disordered" evidence="2">
    <location>
        <begin position="41"/>
        <end position="61"/>
    </location>
</feature>
<accession>D8U829</accession>
<evidence type="ECO:0000313" key="5">
    <source>
        <dbReference type="EMBL" id="EFJ44195.1"/>
    </source>
</evidence>
<dbReference type="PANTHER" id="PTHR43092">
    <property type="entry name" value="L-CYSTEINE DESULFHYDRASE"/>
    <property type="match status" value="1"/>
</dbReference>
<evidence type="ECO:0000259" key="4">
    <source>
        <dbReference type="Pfam" id="PF00266"/>
    </source>
</evidence>
<dbReference type="InterPro" id="IPR015424">
    <property type="entry name" value="PyrdxlP-dep_Trfase"/>
</dbReference>
<dbReference type="EMBL" id="GL378366">
    <property type="protein sequence ID" value="EFJ44195.1"/>
    <property type="molecule type" value="Genomic_DNA"/>
</dbReference>
<dbReference type="PANTHER" id="PTHR43092:SF2">
    <property type="entry name" value="HERCYNYLCYSTEINE SULFOXIDE LYASE"/>
    <property type="match status" value="1"/>
</dbReference>
<name>D8U829_VOLCA</name>
<dbReference type="Gene3D" id="3.40.640.10">
    <property type="entry name" value="Type I PLP-dependent aspartate aminotransferase-like (Major domain)"/>
    <property type="match status" value="1"/>
</dbReference>
<dbReference type="GeneID" id="9621516"/>
<dbReference type="InParanoid" id="D8U829"/>
<dbReference type="InterPro" id="IPR015421">
    <property type="entry name" value="PyrdxlP-dep_Trfase_major"/>
</dbReference>
<evidence type="ECO:0000313" key="6">
    <source>
        <dbReference type="Proteomes" id="UP000001058"/>
    </source>
</evidence>
<evidence type="ECO:0000256" key="3">
    <source>
        <dbReference type="SAM" id="Phobius"/>
    </source>
</evidence>
<dbReference type="OrthoDB" id="5978656at2759"/>
<dbReference type="SUPFAM" id="SSF53383">
    <property type="entry name" value="PLP-dependent transferases"/>
    <property type="match status" value="1"/>
</dbReference>
<proteinExistence type="predicted"/>
<keyword evidence="6" id="KW-1185">Reference proteome</keyword>
<keyword evidence="1" id="KW-0663">Pyridoxal phosphate</keyword>
<dbReference type="Proteomes" id="UP000001058">
    <property type="component" value="Unassembled WGS sequence"/>
</dbReference>
<dbReference type="RefSeq" id="XP_002954789.1">
    <property type="nucleotide sequence ID" value="XM_002954743.1"/>
</dbReference>
<feature type="transmembrane region" description="Helical" evidence="3">
    <location>
        <begin position="141"/>
        <end position="173"/>
    </location>
</feature>
<gene>
    <name evidence="5" type="ORF">VOLCADRAFT_95613</name>
</gene>
<protein>
    <recommendedName>
        <fullName evidence="4">Aminotransferase class V domain-containing protein</fullName>
    </recommendedName>
</protein>
<dbReference type="InterPro" id="IPR000192">
    <property type="entry name" value="Aminotrans_V_dom"/>
</dbReference>
<keyword evidence="3" id="KW-1133">Transmembrane helix</keyword>